<reference evidence="2" key="1">
    <citation type="submission" date="2016-10" db="EMBL/GenBank/DDBJ databases">
        <authorList>
            <person name="Varghese N."/>
        </authorList>
    </citation>
    <scope>NUCLEOTIDE SEQUENCE [LARGE SCALE GENOMIC DNA]</scope>
    <source>
        <strain evidence="2">DSM 17980</strain>
    </source>
</reference>
<protein>
    <submittedName>
        <fullName evidence="1">Uncharacterized protein</fullName>
    </submittedName>
</protein>
<sequence>MAFLTAVESGVQPHMIRCGILCSPSAPRCRRWRVDQLLPCLAFVQSGKVLDQCFEGVLFEADLSCRGEMISPRSMGFGQPPTARTWLDVVEELFRPEQNVPALLQTSQRLPAGRQVDLWIALPYPFENQPGFGTVRGKRLNFQSNPEHRTEAVVWWMEQVCRRWQRTSRRVPSHRVVFRGFAWTRSMLWPADHGVIREVAEWVHRNQLKLMWCYHDRTEGADSAGELGFDLCLNRPLLARGIHRIDAAAAFAEQHGHGVILAWDGARCPDSLTEVLQAVRNRIREAVQLLELPFGVVGQWCQQAEPAYRALYQYIRGIEAQNGDSKGGART</sequence>
<dbReference type="Proteomes" id="UP000183508">
    <property type="component" value="Unassembled WGS sequence"/>
</dbReference>
<evidence type="ECO:0000313" key="2">
    <source>
        <dbReference type="Proteomes" id="UP000183508"/>
    </source>
</evidence>
<dbReference type="OrthoDB" id="3799295at2"/>
<dbReference type="AlphaFoldDB" id="A0A1I7KWB9"/>
<keyword evidence="2" id="KW-1185">Reference proteome</keyword>
<dbReference type="InterPro" id="IPR032329">
    <property type="entry name" value="DUF4855"/>
</dbReference>
<proteinExistence type="predicted"/>
<name>A0A1I7KWB9_9BACL</name>
<dbReference type="Pfam" id="PF16147">
    <property type="entry name" value="DUF4855"/>
    <property type="match status" value="1"/>
</dbReference>
<evidence type="ECO:0000313" key="1">
    <source>
        <dbReference type="EMBL" id="SFV01725.1"/>
    </source>
</evidence>
<accession>A0A1I7KWB9</accession>
<gene>
    <name evidence="1" type="ORF">SAMN05421543_12029</name>
</gene>
<organism evidence="1 2">
    <name type="scientific">Alicyclobacillus macrosporangiidus</name>
    <dbReference type="NCBI Taxonomy" id="392015"/>
    <lineage>
        <taxon>Bacteria</taxon>
        <taxon>Bacillati</taxon>
        <taxon>Bacillota</taxon>
        <taxon>Bacilli</taxon>
        <taxon>Bacillales</taxon>
        <taxon>Alicyclobacillaceae</taxon>
        <taxon>Alicyclobacillus</taxon>
    </lineage>
</organism>
<dbReference type="STRING" id="392015.SAMN05421543_12029"/>
<dbReference type="EMBL" id="FPBV01000020">
    <property type="protein sequence ID" value="SFV01725.1"/>
    <property type="molecule type" value="Genomic_DNA"/>
</dbReference>